<comment type="subcellular location">
    <subcellularLocation>
        <location evidence="8">Cytoplasm</location>
    </subcellularLocation>
</comment>
<sequence length="353" mass="38685">MTSHPHRVFSGMQPTHSLHLGNYLGAMVNWVKMQETHDCIYCVVDLHAITLWQDPKELRSNIRELTAAYIAGGVDPERSIIFNQSAVAAHAELAWVFNCVARMGWLNRMTQFKEKAGKDRENVSTGLFVYPNLMAADILVYRATHVPVGEDQKQHLELARNIAQKFNNDFAESIAAHGFAEEFFPLPEPFITGPATRVMSLRDGTKKMSKSDPSDYSRINMTDDADAIAQKVRKARTDPEPLPSELEGLKERAGAENLVGIYAALAGTSKEAVLAEYGGQGFAAFKPALADLAVARLAPIADEMRRLLADPAEIDALLARGADRARAIADPIMDEVKDVVGLLRPHAKSGPAA</sequence>
<dbReference type="GO" id="GO:0005524">
    <property type="term" value="F:ATP binding"/>
    <property type="evidence" value="ECO:0007669"/>
    <property type="project" value="UniProtKB-UniRule"/>
</dbReference>
<feature type="binding site" evidence="8">
    <location>
        <begin position="13"/>
        <end position="15"/>
    </location>
    <ligand>
        <name>ATP</name>
        <dbReference type="ChEBI" id="CHEBI:30616"/>
    </ligand>
</feature>
<dbReference type="InterPro" id="IPR050203">
    <property type="entry name" value="Trp-tRNA_synthetase"/>
</dbReference>
<evidence type="ECO:0000256" key="2">
    <source>
        <dbReference type="ARBA" id="ARBA00022598"/>
    </source>
</evidence>
<proteinExistence type="inferred from homology"/>
<dbReference type="EC" id="6.1.1.2" evidence="8"/>
<dbReference type="EMBL" id="FMVW01000003">
    <property type="protein sequence ID" value="SCZ35332.1"/>
    <property type="molecule type" value="Genomic_DNA"/>
</dbReference>
<dbReference type="RefSeq" id="WP_092811876.1">
    <property type="nucleotide sequence ID" value="NZ_FMVW01000003.1"/>
</dbReference>
<dbReference type="GO" id="GO:0005829">
    <property type="term" value="C:cytosol"/>
    <property type="evidence" value="ECO:0007669"/>
    <property type="project" value="TreeGrafter"/>
</dbReference>
<comment type="function">
    <text evidence="8">Catalyzes the attachment of tryptophan to tRNA(Trp).</text>
</comment>
<dbReference type="GO" id="GO:0004830">
    <property type="term" value="F:tryptophan-tRNA ligase activity"/>
    <property type="evidence" value="ECO:0007669"/>
    <property type="project" value="UniProtKB-UniRule"/>
</dbReference>
<evidence type="ECO:0000313" key="10">
    <source>
        <dbReference type="EMBL" id="SCZ35332.1"/>
    </source>
</evidence>
<comment type="catalytic activity">
    <reaction evidence="7 8">
        <text>tRNA(Trp) + L-tryptophan + ATP = L-tryptophyl-tRNA(Trp) + AMP + diphosphate + H(+)</text>
        <dbReference type="Rhea" id="RHEA:24080"/>
        <dbReference type="Rhea" id="RHEA-COMP:9671"/>
        <dbReference type="Rhea" id="RHEA-COMP:9705"/>
        <dbReference type="ChEBI" id="CHEBI:15378"/>
        <dbReference type="ChEBI" id="CHEBI:30616"/>
        <dbReference type="ChEBI" id="CHEBI:33019"/>
        <dbReference type="ChEBI" id="CHEBI:57912"/>
        <dbReference type="ChEBI" id="CHEBI:78442"/>
        <dbReference type="ChEBI" id="CHEBI:78535"/>
        <dbReference type="ChEBI" id="CHEBI:456215"/>
        <dbReference type="EC" id="6.1.1.2"/>
    </reaction>
</comment>
<evidence type="ECO:0000256" key="6">
    <source>
        <dbReference type="ARBA" id="ARBA00023146"/>
    </source>
</evidence>
<keyword evidence="5 8" id="KW-0648">Protein biosynthesis</keyword>
<comment type="caution">
    <text evidence="8">Lacks conserved residue(s) required for the propagation of feature annotation.</text>
</comment>
<reference evidence="11" key="1">
    <citation type="submission" date="2016-10" db="EMBL/GenBank/DDBJ databases">
        <authorList>
            <person name="Varghese N."/>
            <person name="Submissions S."/>
        </authorList>
    </citation>
    <scope>NUCLEOTIDE SEQUENCE [LARGE SCALE GENOMIC DNA]</scope>
    <source>
        <strain evidence="11">DSM 2698</strain>
    </source>
</reference>
<dbReference type="Proteomes" id="UP000199347">
    <property type="component" value="Unassembled WGS sequence"/>
</dbReference>
<dbReference type="HAMAP" id="MF_00140_B">
    <property type="entry name" value="Trp_tRNA_synth_B"/>
    <property type="match status" value="1"/>
</dbReference>
<evidence type="ECO:0000313" key="11">
    <source>
        <dbReference type="Proteomes" id="UP000199347"/>
    </source>
</evidence>
<keyword evidence="6 8" id="KW-0030">Aminoacyl-tRNA synthetase</keyword>
<feature type="binding site" evidence="8">
    <location>
        <begin position="207"/>
        <end position="211"/>
    </location>
    <ligand>
        <name>ATP</name>
        <dbReference type="ChEBI" id="CHEBI:30616"/>
    </ligand>
</feature>
<feature type="short sequence motif" description="'KMSKS' region" evidence="8">
    <location>
        <begin position="207"/>
        <end position="211"/>
    </location>
</feature>
<accession>A0A1G5ND72</accession>
<organism evidence="10 11">
    <name type="scientific">Afifella marina DSM 2698</name>
    <dbReference type="NCBI Taxonomy" id="1120955"/>
    <lineage>
        <taxon>Bacteria</taxon>
        <taxon>Pseudomonadati</taxon>
        <taxon>Pseudomonadota</taxon>
        <taxon>Alphaproteobacteria</taxon>
        <taxon>Hyphomicrobiales</taxon>
        <taxon>Afifellaceae</taxon>
        <taxon>Afifella</taxon>
    </lineage>
</organism>
<keyword evidence="4 8" id="KW-0067">ATP-binding</keyword>
<dbReference type="PANTHER" id="PTHR43766:SF1">
    <property type="entry name" value="TRYPTOPHAN--TRNA LIGASE, MITOCHONDRIAL"/>
    <property type="match status" value="1"/>
</dbReference>
<keyword evidence="8" id="KW-0963">Cytoplasm</keyword>
<feature type="binding site" evidence="8">
    <location>
        <begin position="149"/>
        <end position="151"/>
    </location>
    <ligand>
        <name>ATP</name>
        <dbReference type="ChEBI" id="CHEBI:30616"/>
    </ligand>
</feature>
<dbReference type="PANTHER" id="PTHR43766">
    <property type="entry name" value="TRYPTOPHAN--TRNA LIGASE, MITOCHONDRIAL"/>
    <property type="match status" value="1"/>
</dbReference>
<comment type="similarity">
    <text evidence="1 8 9">Belongs to the class-I aminoacyl-tRNA synthetase family.</text>
</comment>
<dbReference type="Pfam" id="PF00579">
    <property type="entry name" value="tRNA-synt_1b"/>
    <property type="match status" value="1"/>
</dbReference>
<dbReference type="NCBIfam" id="TIGR00233">
    <property type="entry name" value="trpS"/>
    <property type="match status" value="1"/>
</dbReference>
<evidence type="ECO:0000256" key="7">
    <source>
        <dbReference type="ARBA" id="ARBA00049929"/>
    </source>
</evidence>
<gene>
    <name evidence="8" type="primary">trpS</name>
    <name evidence="10" type="ORF">SAMN03080610_01877</name>
</gene>
<feature type="binding site" evidence="8">
    <location>
        <begin position="21"/>
        <end position="22"/>
    </location>
    <ligand>
        <name>ATP</name>
        <dbReference type="ChEBI" id="CHEBI:30616"/>
    </ligand>
</feature>
<comment type="subunit">
    <text evidence="8">Homodimer.</text>
</comment>
<dbReference type="InterPro" id="IPR024109">
    <property type="entry name" value="Trp-tRNA-ligase_bac-type"/>
</dbReference>
<name>A0A1G5ND72_AFIMA</name>
<evidence type="ECO:0000256" key="5">
    <source>
        <dbReference type="ARBA" id="ARBA00022917"/>
    </source>
</evidence>
<dbReference type="Gene3D" id="1.10.240.10">
    <property type="entry name" value="Tyrosyl-Transfer RNA Synthetase"/>
    <property type="match status" value="1"/>
</dbReference>
<dbReference type="GO" id="GO:0006436">
    <property type="term" value="P:tryptophanyl-tRNA aminoacylation"/>
    <property type="evidence" value="ECO:0007669"/>
    <property type="project" value="UniProtKB-UniRule"/>
</dbReference>
<keyword evidence="11" id="KW-1185">Reference proteome</keyword>
<dbReference type="PRINTS" id="PR01039">
    <property type="entry name" value="TRNASYNTHTRP"/>
</dbReference>
<dbReference type="Gene3D" id="3.40.50.620">
    <property type="entry name" value="HUPs"/>
    <property type="match status" value="1"/>
</dbReference>
<evidence type="ECO:0000256" key="4">
    <source>
        <dbReference type="ARBA" id="ARBA00022840"/>
    </source>
</evidence>
<keyword evidence="2 8" id="KW-0436">Ligase</keyword>
<dbReference type="CDD" id="cd00806">
    <property type="entry name" value="TrpRS_core"/>
    <property type="match status" value="1"/>
</dbReference>
<evidence type="ECO:0000256" key="3">
    <source>
        <dbReference type="ARBA" id="ARBA00022741"/>
    </source>
</evidence>
<dbReference type="AlphaFoldDB" id="A0A1G5ND72"/>
<protein>
    <recommendedName>
        <fullName evidence="8">Tryptophan--tRNA ligase</fullName>
        <ecNumber evidence="8">6.1.1.2</ecNumber>
    </recommendedName>
    <alternativeName>
        <fullName evidence="8">Tryptophanyl-tRNA synthetase</fullName>
        <shortName evidence="8">TrpRS</shortName>
    </alternativeName>
</protein>
<feature type="binding site" evidence="8">
    <location>
        <position position="137"/>
    </location>
    <ligand>
        <name>L-tryptophan</name>
        <dbReference type="ChEBI" id="CHEBI:57912"/>
    </ligand>
</feature>
<dbReference type="InterPro" id="IPR002305">
    <property type="entry name" value="aa-tRNA-synth_Ic"/>
</dbReference>
<dbReference type="InterPro" id="IPR002306">
    <property type="entry name" value="Trp-tRNA-ligase"/>
</dbReference>
<dbReference type="OrthoDB" id="9801042at2"/>
<keyword evidence="3 8" id="KW-0547">Nucleotide-binding</keyword>
<feature type="binding site" evidence="8">
    <location>
        <position position="198"/>
    </location>
    <ligand>
        <name>ATP</name>
        <dbReference type="ChEBI" id="CHEBI:30616"/>
    </ligand>
</feature>
<evidence type="ECO:0000256" key="8">
    <source>
        <dbReference type="HAMAP-Rule" id="MF_00140"/>
    </source>
</evidence>
<dbReference type="InterPro" id="IPR014729">
    <property type="entry name" value="Rossmann-like_a/b/a_fold"/>
</dbReference>
<evidence type="ECO:0000256" key="1">
    <source>
        <dbReference type="ARBA" id="ARBA00005594"/>
    </source>
</evidence>
<dbReference type="STRING" id="1120955.SAMN03080610_01877"/>
<evidence type="ECO:0000256" key="9">
    <source>
        <dbReference type="RuleBase" id="RU363036"/>
    </source>
</evidence>
<dbReference type="SUPFAM" id="SSF52374">
    <property type="entry name" value="Nucleotidylyl transferase"/>
    <property type="match status" value="1"/>
</dbReference>